<evidence type="ECO:0000313" key="4">
    <source>
        <dbReference type="Proteomes" id="UP000095751"/>
    </source>
</evidence>
<feature type="domain" description="FAS1" evidence="2">
    <location>
        <begin position="818"/>
        <end position="962"/>
    </location>
</feature>
<dbReference type="Gene3D" id="2.30.180.10">
    <property type="entry name" value="FAS1 domain"/>
    <property type="match status" value="6"/>
</dbReference>
<feature type="region of interest" description="Disordered" evidence="1">
    <location>
        <begin position="115"/>
        <end position="184"/>
    </location>
</feature>
<dbReference type="SUPFAM" id="SSF82153">
    <property type="entry name" value="FAS1 domain"/>
    <property type="match status" value="6"/>
</dbReference>
<feature type="region of interest" description="Disordered" evidence="1">
    <location>
        <begin position="83"/>
        <end position="102"/>
    </location>
</feature>
<dbReference type="PANTHER" id="PTHR10900">
    <property type="entry name" value="PERIOSTIN-RELATED"/>
    <property type="match status" value="1"/>
</dbReference>
<dbReference type="InterPro" id="IPR000782">
    <property type="entry name" value="FAS1_domain"/>
</dbReference>
<accession>A0A1E7FER1</accession>
<organism evidence="3 4">
    <name type="scientific">Fragilariopsis cylindrus CCMP1102</name>
    <dbReference type="NCBI Taxonomy" id="635003"/>
    <lineage>
        <taxon>Eukaryota</taxon>
        <taxon>Sar</taxon>
        <taxon>Stramenopiles</taxon>
        <taxon>Ochrophyta</taxon>
        <taxon>Bacillariophyta</taxon>
        <taxon>Bacillariophyceae</taxon>
        <taxon>Bacillariophycidae</taxon>
        <taxon>Bacillariales</taxon>
        <taxon>Bacillariaceae</taxon>
        <taxon>Fragilariopsis</taxon>
    </lineage>
</organism>
<feature type="domain" description="FAS1" evidence="2">
    <location>
        <begin position="662"/>
        <end position="798"/>
    </location>
</feature>
<feature type="domain" description="FAS1" evidence="2">
    <location>
        <begin position="968"/>
        <end position="1101"/>
    </location>
</feature>
<feature type="compositionally biased region" description="Low complexity" evidence="1">
    <location>
        <begin position="141"/>
        <end position="184"/>
    </location>
</feature>
<dbReference type="Proteomes" id="UP000095751">
    <property type="component" value="Unassembled WGS sequence"/>
</dbReference>
<sequence>MKFFSPPAFGLILSTSLLENWSSRQVLAAHGRIRNHRHQGKSLIEVKDTDLLEMELGRILSEDVNHWDRILTTSMNPIEAPAISPTIVPTEDPTNEPTLKPSSTVLTIEPSAYATTAKPSSTAPTTIVPKSPSFKPTIIEPSTVPSTQSSSATPVTVSTNVPTQSPTSTSTSNSTVSAAPSSRSTILPRTTWDILQSRPEEFSTLIEAAESVGFDAHLQKPGELTLFAPNNNAFDNLMPSGLFDKYFDFDVWTDAYVKRALYCLDIDGVILFSFQFQNGTAVLPCLDFVDPAYLITTPPFQISKPTMPVPANLVEPDLLAFNGVIHVVDQVLTNSFLRLDLPEGAEAFGGFSILLELIVIADLLEFASSPGPFTVYAPQDLVFESYGQEFIDKLKSDPEGTRELILNHIVPDQIVPCCEQNDRQFESAAGLTLMIENVDPNETRNYTVNGVSTFPQLTELLASNAKVNTINDILFLPGTNGPIQSPVISTNPPDGSTSSTISPTILPPKTAKTVWEIIKSRPEELKTFIRASEAIGFDVILKENVGRTVFAPNEDAFKSTLPSDLLEKYFDFEIWTHEFLEILLFCHELTGETVLSSDLTNGTTKLTPCYDAIDPYVAVTLSPPQLSKVTMPNSANIVDVDLVAGNGAVHVIDQVITNSFLRYNLVEAFEYTGDYTVLLDLLEIADLLDFASSAGPFTIFAPNDEVFESYGTDFIDSLKADPNATKTLLLNHVVSGEIVRCCLGKPSNFTSAAGYPLLLDDYSPDNTADYSVNGITTIPEATDLLTSNAKVNAISDILFLPVESMNTTSPNDPSALPQTVWEIIKARPDEFKTFIQASEATGFDEHLSEGSGMFTLFVPNEDAFSSIMPSDLLTKYFDLDVWTTEYIEKLLYCHDIDGAVVNSTNLVDGREFSTCIDVFGPEFTFTSSPPSIEKSTMTSPAKLIEIDDEAQNGVVHVIDQVLTPSFLRFNFLEAADLLGQFEIFLELLVLTDIDLFVEGDGPMTFFAPTDEVFDSYGADFIDALKEDIDGTRLILLNHIVPDTIIPCCGSNTTEFLSASNLPLILDNFGDSFYTVNGIDTLPEFTNILTSNGKINAITDILLPA</sequence>
<dbReference type="PROSITE" id="PS50213">
    <property type="entry name" value="FAS1"/>
    <property type="match status" value="6"/>
</dbReference>
<feature type="domain" description="FAS1" evidence="2">
    <location>
        <begin position="189"/>
        <end position="332"/>
    </location>
</feature>
<dbReference type="OrthoDB" id="286301at2759"/>
<keyword evidence="4" id="KW-1185">Reference proteome</keyword>
<feature type="compositionally biased region" description="Low complexity" evidence="1">
    <location>
        <begin position="115"/>
        <end position="126"/>
    </location>
</feature>
<dbReference type="SMART" id="SM00554">
    <property type="entry name" value="FAS1"/>
    <property type="match status" value="6"/>
</dbReference>
<reference evidence="3 4" key="1">
    <citation type="submission" date="2016-09" db="EMBL/GenBank/DDBJ databases">
        <title>Extensive genetic diversity and differential bi-allelic expression allows diatom success in the polar Southern Ocean.</title>
        <authorList>
            <consortium name="DOE Joint Genome Institute"/>
            <person name="Mock T."/>
            <person name="Otillar R.P."/>
            <person name="Strauss J."/>
            <person name="Dupont C."/>
            <person name="Frickenhaus S."/>
            <person name="Maumus F."/>
            <person name="Mcmullan M."/>
            <person name="Sanges R."/>
            <person name="Schmutz J."/>
            <person name="Toseland A."/>
            <person name="Valas R."/>
            <person name="Veluchamy A."/>
            <person name="Ward B.J."/>
            <person name="Allen A."/>
            <person name="Barry K."/>
            <person name="Falciatore A."/>
            <person name="Ferrante M."/>
            <person name="Fortunato A.E."/>
            <person name="Gloeckner G."/>
            <person name="Gruber A."/>
            <person name="Hipkin R."/>
            <person name="Janech M."/>
            <person name="Kroth P."/>
            <person name="Leese F."/>
            <person name="Lindquist E."/>
            <person name="Lyon B.R."/>
            <person name="Martin J."/>
            <person name="Mayer C."/>
            <person name="Parker M."/>
            <person name="Quesneville H."/>
            <person name="Raymond J."/>
            <person name="Uhlig C."/>
            <person name="Valentin K.U."/>
            <person name="Worden A.Z."/>
            <person name="Armbrust E.V."/>
            <person name="Bowler C."/>
            <person name="Green B."/>
            <person name="Moulton V."/>
            <person name="Van Oosterhout C."/>
            <person name="Grigoriev I."/>
        </authorList>
    </citation>
    <scope>NUCLEOTIDE SEQUENCE [LARGE SCALE GENOMIC DNA]</scope>
    <source>
        <strain evidence="3 4">CCMP1102</strain>
    </source>
</reference>
<protein>
    <submittedName>
        <fullName evidence="3">FAS1 domain-containing protein</fullName>
    </submittedName>
</protein>
<dbReference type="AlphaFoldDB" id="A0A1E7FER1"/>
<dbReference type="KEGG" id="fcy:FRACYDRAFT_239256"/>
<feature type="domain" description="FAS1" evidence="2">
    <location>
        <begin position="498"/>
        <end position="656"/>
    </location>
</feature>
<dbReference type="PANTHER" id="PTHR10900:SF77">
    <property type="entry name" value="FI19380P1"/>
    <property type="match status" value="1"/>
</dbReference>
<evidence type="ECO:0000313" key="3">
    <source>
        <dbReference type="EMBL" id="OEU16659.1"/>
    </source>
</evidence>
<gene>
    <name evidence="3" type="ORF">FRACYDRAFT_239256</name>
</gene>
<name>A0A1E7FER1_9STRA</name>
<dbReference type="InParanoid" id="A0A1E7FER1"/>
<dbReference type="InterPro" id="IPR050904">
    <property type="entry name" value="Adhesion/Biosynth-related"/>
</dbReference>
<evidence type="ECO:0000259" key="2">
    <source>
        <dbReference type="PROSITE" id="PS50213"/>
    </source>
</evidence>
<dbReference type="Pfam" id="PF02469">
    <property type="entry name" value="Fasciclin"/>
    <property type="match status" value="6"/>
</dbReference>
<evidence type="ECO:0000256" key="1">
    <source>
        <dbReference type="SAM" id="MobiDB-lite"/>
    </source>
</evidence>
<dbReference type="EMBL" id="KV784358">
    <property type="protein sequence ID" value="OEU16659.1"/>
    <property type="molecule type" value="Genomic_DNA"/>
</dbReference>
<feature type="domain" description="FAS1" evidence="2">
    <location>
        <begin position="338"/>
        <end position="474"/>
    </location>
</feature>
<dbReference type="InterPro" id="IPR036378">
    <property type="entry name" value="FAS1_dom_sf"/>
</dbReference>
<proteinExistence type="predicted"/>